<protein>
    <submittedName>
        <fullName evidence="7">DsbE family thiol:disulfide interchange protein</fullName>
    </submittedName>
</protein>
<dbReference type="InterPro" id="IPR013766">
    <property type="entry name" value="Thioredoxin_domain"/>
</dbReference>
<dbReference type="PANTHER" id="PTHR42852:SF6">
    <property type="entry name" value="THIOL:DISULFIDE INTERCHANGE PROTEIN DSBE"/>
    <property type="match status" value="1"/>
</dbReference>
<reference evidence="7 8" key="1">
    <citation type="submission" date="2021-05" db="EMBL/GenBank/DDBJ databases">
        <title>Shewanella sp. JM162201.</title>
        <authorList>
            <person name="Xu S."/>
            <person name="Li A."/>
        </authorList>
    </citation>
    <scope>NUCLEOTIDE SEQUENCE [LARGE SCALE GENOMIC DNA]</scope>
    <source>
        <strain evidence="7 8">JM162201</strain>
    </source>
</reference>
<dbReference type="PROSITE" id="PS51352">
    <property type="entry name" value="THIOREDOXIN_2"/>
    <property type="match status" value="1"/>
</dbReference>
<evidence type="ECO:0000256" key="4">
    <source>
        <dbReference type="ARBA" id="ARBA00023157"/>
    </source>
</evidence>
<name>A0ABS5V837_9GAMM</name>
<evidence type="ECO:0000256" key="5">
    <source>
        <dbReference type="ARBA" id="ARBA00023284"/>
    </source>
</evidence>
<dbReference type="InterPro" id="IPR036249">
    <property type="entry name" value="Thioredoxin-like_sf"/>
</dbReference>
<gene>
    <name evidence="7" type="ORF">KJI95_19155</name>
</gene>
<dbReference type="PANTHER" id="PTHR42852">
    <property type="entry name" value="THIOL:DISULFIDE INTERCHANGE PROTEIN DSBE"/>
    <property type="match status" value="1"/>
</dbReference>
<accession>A0ABS5V837</accession>
<comment type="subcellular location">
    <subcellularLocation>
        <location evidence="1">Cell inner membrane</location>
        <topology evidence="1">Single-pass membrane protein</topology>
        <orientation evidence="1">Periplasmic side</orientation>
    </subcellularLocation>
</comment>
<dbReference type="InterPro" id="IPR050553">
    <property type="entry name" value="Thioredoxin_ResA/DsbE_sf"/>
</dbReference>
<keyword evidence="5" id="KW-0676">Redox-active center</keyword>
<sequence length="195" mass="21918">MKKLVLFIPLALFLGMGVFLYKGLFLNPQKLESALEGKPVPAFQLEKLETPGEMLTQENLKGQVALLNVWATWCPSCKYEHPFLMMLARQKLVPIYGINYRDERAEAIRELRHEGDPYALNIFDKDGRLGLDLGVYGAPETFLIDHKGIIRFRYAGPIDQQVWTETLYPMVKQLQQEASGDATAQGTVQTSGAAS</sequence>
<dbReference type="CDD" id="cd03010">
    <property type="entry name" value="TlpA_like_DsbE"/>
    <property type="match status" value="1"/>
</dbReference>
<feature type="domain" description="Thioredoxin" evidence="6">
    <location>
        <begin position="34"/>
        <end position="176"/>
    </location>
</feature>
<dbReference type="Gene3D" id="3.40.30.10">
    <property type="entry name" value="Glutaredoxin"/>
    <property type="match status" value="1"/>
</dbReference>
<evidence type="ECO:0000256" key="1">
    <source>
        <dbReference type="ARBA" id="ARBA00004383"/>
    </source>
</evidence>
<dbReference type="PROSITE" id="PS00194">
    <property type="entry name" value="THIOREDOXIN_1"/>
    <property type="match status" value="1"/>
</dbReference>
<dbReference type="NCBIfam" id="TIGR00385">
    <property type="entry name" value="dsbE"/>
    <property type="match status" value="1"/>
</dbReference>
<dbReference type="EMBL" id="JAHEPS010000016">
    <property type="protein sequence ID" value="MBT1446619.1"/>
    <property type="molecule type" value="Genomic_DNA"/>
</dbReference>
<proteinExistence type="inferred from homology"/>
<keyword evidence="3" id="KW-0201">Cytochrome c-type biogenesis</keyword>
<organism evidence="7 8">
    <name type="scientific">Shewanella jiangmenensis</name>
    <dbReference type="NCBI Taxonomy" id="2837387"/>
    <lineage>
        <taxon>Bacteria</taxon>
        <taxon>Pseudomonadati</taxon>
        <taxon>Pseudomonadota</taxon>
        <taxon>Gammaproteobacteria</taxon>
        <taxon>Alteromonadales</taxon>
        <taxon>Shewanellaceae</taxon>
        <taxon>Shewanella</taxon>
    </lineage>
</organism>
<evidence type="ECO:0000313" key="7">
    <source>
        <dbReference type="EMBL" id="MBT1446619.1"/>
    </source>
</evidence>
<comment type="caution">
    <text evidence="7">The sequence shown here is derived from an EMBL/GenBank/DDBJ whole genome shotgun (WGS) entry which is preliminary data.</text>
</comment>
<keyword evidence="4" id="KW-1015">Disulfide bond</keyword>
<dbReference type="SUPFAM" id="SSF52833">
    <property type="entry name" value="Thioredoxin-like"/>
    <property type="match status" value="1"/>
</dbReference>
<dbReference type="Proteomes" id="UP001195903">
    <property type="component" value="Unassembled WGS sequence"/>
</dbReference>
<evidence type="ECO:0000313" key="8">
    <source>
        <dbReference type="Proteomes" id="UP001195903"/>
    </source>
</evidence>
<evidence type="ECO:0000256" key="2">
    <source>
        <dbReference type="ARBA" id="ARBA00007758"/>
    </source>
</evidence>
<dbReference type="Pfam" id="PF08534">
    <property type="entry name" value="Redoxin"/>
    <property type="match status" value="1"/>
</dbReference>
<evidence type="ECO:0000256" key="3">
    <source>
        <dbReference type="ARBA" id="ARBA00022748"/>
    </source>
</evidence>
<dbReference type="InterPro" id="IPR017937">
    <property type="entry name" value="Thioredoxin_CS"/>
</dbReference>
<dbReference type="RefSeq" id="WP_214508807.1">
    <property type="nucleotide sequence ID" value="NZ_JAHEPS010000016.1"/>
</dbReference>
<comment type="similarity">
    <text evidence="2">Belongs to the thioredoxin family. DsbE subfamily.</text>
</comment>
<dbReference type="InterPro" id="IPR013740">
    <property type="entry name" value="Redoxin"/>
</dbReference>
<keyword evidence="8" id="KW-1185">Reference proteome</keyword>
<evidence type="ECO:0000259" key="6">
    <source>
        <dbReference type="PROSITE" id="PS51352"/>
    </source>
</evidence>
<dbReference type="InterPro" id="IPR004799">
    <property type="entry name" value="Periplasmic_diS_OxRdtase_DsbE"/>
</dbReference>